<accession>A0A1J4J1U9</accession>
<gene>
    <name evidence="2" type="ORF">TRFO_12280</name>
</gene>
<dbReference type="OrthoDB" id="10585913at2759"/>
<evidence type="ECO:0008006" key="4">
    <source>
        <dbReference type="Google" id="ProtNLM"/>
    </source>
</evidence>
<feature type="compositionally biased region" description="Basic and acidic residues" evidence="1">
    <location>
        <begin position="523"/>
        <end position="547"/>
    </location>
</feature>
<organism evidence="2 3">
    <name type="scientific">Tritrichomonas foetus</name>
    <dbReference type="NCBI Taxonomy" id="1144522"/>
    <lineage>
        <taxon>Eukaryota</taxon>
        <taxon>Metamonada</taxon>
        <taxon>Parabasalia</taxon>
        <taxon>Tritrichomonadida</taxon>
        <taxon>Tritrichomonadidae</taxon>
        <taxon>Tritrichomonas</taxon>
    </lineage>
</organism>
<comment type="caution">
    <text evidence="2">The sequence shown here is derived from an EMBL/GenBank/DDBJ whole genome shotgun (WGS) entry which is preliminary data.</text>
</comment>
<dbReference type="InterPro" id="IPR037191">
    <property type="entry name" value="VPS9_dom_sf"/>
</dbReference>
<evidence type="ECO:0000256" key="1">
    <source>
        <dbReference type="SAM" id="MobiDB-lite"/>
    </source>
</evidence>
<feature type="region of interest" description="Disordered" evidence="1">
    <location>
        <begin position="516"/>
        <end position="547"/>
    </location>
</feature>
<dbReference type="VEuPathDB" id="TrichDB:TRFO_12280"/>
<evidence type="ECO:0000313" key="2">
    <source>
        <dbReference type="EMBL" id="OHS92737.1"/>
    </source>
</evidence>
<reference evidence="2" key="1">
    <citation type="submission" date="2016-10" db="EMBL/GenBank/DDBJ databases">
        <authorList>
            <person name="Benchimol M."/>
            <person name="Almeida L.G."/>
            <person name="Vasconcelos A.T."/>
            <person name="Perreira-Neves A."/>
            <person name="Rosa I.A."/>
            <person name="Tasca T."/>
            <person name="Bogo M.R."/>
            <person name="de Souza W."/>
        </authorList>
    </citation>
    <scope>NUCLEOTIDE SEQUENCE [LARGE SCALE GENOMIC DNA]</scope>
    <source>
        <strain evidence="2">K</strain>
    </source>
</reference>
<evidence type="ECO:0000313" key="3">
    <source>
        <dbReference type="Proteomes" id="UP000179807"/>
    </source>
</evidence>
<dbReference type="SUPFAM" id="SSF109993">
    <property type="entry name" value="VPS9 domain"/>
    <property type="match status" value="1"/>
</dbReference>
<keyword evidence="3" id="KW-1185">Reference proteome</keyword>
<dbReference type="GeneID" id="94831239"/>
<dbReference type="Proteomes" id="UP000179807">
    <property type="component" value="Unassembled WGS sequence"/>
</dbReference>
<dbReference type="EMBL" id="MLAK01001470">
    <property type="protein sequence ID" value="OHS92737.1"/>
    <property type="molecule type" value="Genomic_DNA"/>
</dbReference>
<dbReference type="AlphaFoldDB" id="A0A1J4J1U9"/>
<name>A0A1J4J1U9_9EUKA</name>
<dbReference type="RefSeq" id="XP_068345874.1">
    <property type="nucleotide sequence ID" value="XM_068496535.1"/>
</dbReference>
<protein>
    <recommendedName>
        <fullName evidence="4">VPS9 domain-containing protein</fullName>
    </recommendedName>
</protein>
<sequence>MIIIFNFYDDNVTNINGRRTAEFMDITNLLNSPNLSDRVFGHWFSDHSELNPYITLFSSNSDKNKFSQRRRGVHNRTIDDLTTFISTINSLIRDLENDLAALHSQRVPTVAKMCYDDIQSIIILRKIAFLKRKIQTRKISLATHRYEMLREIGHNAKMFLELFSSNIIPEYYLCKLDPIFFNIHFGPIINKDLKALQYLQPAVDRLQAEIDKKPKSLWDSSFSDFLKQLVNEAAPHIDPDLSYCLPFESEVSLSRCLFHHMSQYIPKIDPVLKNIKTKECHDFIHDVLDVCYNMILMRDSMSTFEQSIALLMLYRALFNRCYEKFSYLFAPKLDKDIEKIAKIKLLPAKIFPLPWELLSVTFAQTTIKETIRDLFRNDNIFYSASLFLYQSIFEPNPIDTLFNVHKTLILIHKGALINRMKGAPASIDDVNQILCFDDLFSLFFGTMTASDVPDIFSIARFIDQYAPKPCLSPSFEYAQANIEALVIHCRNFDLEKMEAEAEIARAQNIYPNINESTNGPIHENNENDDHVDTKGVNGKESELERETNTEMKVELNTMPRNEVSDESDGLLKKGEGDDVFDAIEKSENMTKIEEIKDDSLETGSLTVVAAT</sequence>
<proteinExistence type="predicted"/>